<dbReference type="Proteomes" id="UP001341840">
    <property type="component" value="Unassembled WGS sequence"/>
</dbReference>
<protein>
    <submittedName>
        <fullName evidence="2">Uncharacterized protein</fullName>
    </submittedName>
</protein>
<sequence length="103" mass="11392">MVEIFMCTQNWVLANEKQDDDIVGKNDFAKLCEDFSLQNSEDSPPPSLELAPAPANRNAFELDLLFANLKLKRLSLGGEGPMAVHEEPNPVGRRSLANSIGMY</sequence>
<name>A0ABU6Z4C5_9FABA</name>
<reference evidence="2 3" key="1">
    <citation type="journal article" date="2023" name="Plants (Basel)">
        <title>Bridging the Gap: Combining Genomics and Transcriptomics Approaches to Understand Stylosanthes scabra, an Orphan Legume from the Brazilian Caatinga.</title>
        <authorList>
            <person name="Ferreira-Neto J.R.C."/>
            <person name="da Silva M.D."/>
            <person name="Binneck E."/>
            <person name="de Melo N.F."/>
            <person name="da Silva R.H."/>
            <person name="de Melo A.L.T.M."/>
            <person name="Pandolfi V."/>
            <person name="Bustamante F.O."/>
            <person name="Brasileiro-Vidal A.C."/>
            <person name="Benko-Iseppon A.M."/>
        </authorList>
    </citation>
    <scope>NUCLEOTIDE SEQUENCE [LARGE SCALE GENOMIC DNA]</scope>
    <source>
        <tissue evidence="2">Leaves</tissue>
    </source>
</reference>
<dbReference type="EMBL" id="JASCZI010271868">
    <property type="protein sequence ID" value="MED6216078.1"/>
    <property type="molecule type" value="Genomic_DNA"/>
</dbReference>
<evidence type="ECO:0000313" key="2">
    <source>
        <dbReference type="EMBL" id="MED6216078.1"/>
    </source>
</evidence>
<accession>A0ABU6Z4C5</accession>
<comment type="caution">
    <text evidence="2">The sequence shown here is derived from an EMBL/GenBank/DDBJ whole genome shotgun (WGS) entry which is preliminary data.</text>
</comment>
<evidence type="ECO:0000313" key="3">
    <source>
        <dbReference type="Proteomes" id="UP001341840"/>
    </source>
</evidence>
<feature type="region of interest" description="Disordered" evidence="1">
    <location>
        <begin position="79"/>
        <end position="103"/>
    </location>
</feature>
<organism evidence="2 3">
    <name type="scientific">Stylosanthes scabra</name>
    <dbReference type="NCBI Taxonomy" id="79078"/>
    <lineage>
        <taxon>Eukaryota</taxon>
        <taxon>Viridiplantae</taxon>
        <taxon>Streptophyta</taxon>
        <taxon>Embryophyta</taxon>
        <taxon>Tracheophyta</taxon>
        <taxon>Spermatophyta</taxon>
        <taxon>Magnoliopsida</taxon>
        <taxon>eudicotyledons</taxon>
        <taxon>Gunneridae</taxon>
        <taxon>Pentapetalae</taxon>
        <taxon>rosids</taxon>
        <taxon>fabids</taxon>
        <taxon>Fabales</taxon>
        <taxon>Fabaceae</taxon>
        <taxon>Papilionoideae</taxon>
        <taxon>50 kb inversion clade</taxon>
        <taxon>dalbergioids sensu lato</taxon>
        <taxon>Dalbergieae</taxon>
        <taxon>Pterocarpus clade</taxon>
        <taxon>Stylosanthes</taxon>
    </lineage>
</organism>
<evidence type="ECO:0000256" key="1">
    <source>
        <dbReference type="SAM" id="MobiDB-lite"/>
    </source>
</evidence>
<keyword evidence="3" id="KW-1185">Reference proteome</keyword>
<proteinExistence type="predicted"/>
<gene>
    <name evidence="2" type="ORF">PIB30_004104</name>
</gene>